<feature type="domain" description="EGF-like" evidence="2">
    <location>
        <begin position="53"/>
        <end position="88"/>
    </location>
</feature>
<feature type="domain" description="EGF-like" evidence="2">
    <location>
        <begin position="155"/>
        <end position="183"/>
    </location>
</feature>
<reference evidence="3" key="2">
    <citation type="submission" date="2020-11" db="EMBL/GenBank/DDBJ databases">
        <authorList>
            <person name="McCartney M.A."/>
            <person name="Auch B."/>
            <person name="Kono T."/>
            <person name="Mallez S."/>
            <person name="Becker A."/>
            <person name="Gohl D.M."/>
            <person name="Silverstein K.A.T."/>
            <person name="Koren S."/>
            <person name="Bechman K.B."/>
            <person name="Herman A."/>
            <person name="Abrahante J.E."/>
            <person name="Garbe J."/>
        </authorList>
    </citation>
    <scope>NUCLEOTIDE SEQUENCE</scope>
    <source>
        <strain evidence="3">Duluth1</strain>
        <tissue evidence="3">Whole animal</tissue>
    </source>
</reference>
<feature type="domain" description="EGF-like" evidence="2">
    <location>
        <begin position="443"/>
        <end position="473"/>
    </location>
</feature>
<dbReference type="AlphaFoldDB" id="A0A9D4MD77"/>
<accession>A0A9D4MD77</accession>
<reference evidence="3" key="1">
    <citation type="journal article" date="2019" name="bioRxiv">
        <title>The Genome of the Zebra Mussel, Dreissena polymorpha: A Resource for Invasive Species Research.</title>
        <authorList>
            <person name="McCartney M.A."/>
            <person name="Auch B."/>
            <person name="Kono T."/>
            <person name="Mallez S."/>
            <person name="Zhang Y."/>
            <person name="Obille A."/>
            <person name="Becker A."/>
            <person name="Abrahante J.E."/>
            <person name="Garbe J."/>
            <person name="Badalamenti J.P."/>
            <person name="Herman A."/>
            <person name="Mangelson H."/>
            <person name="Liachko I."/>
            <person name="Sullivan S."/>
            <person name="Sone E.D."/>
            <person name="Koren S."/>
            <person name="Silverstein K.A.T."/>
            <person name="Beckman K.B."/>
            <person name="Gohl D.M."/>
        </authorList>
    </citation>
    <scope>NUCLEOTIDE SEQUENCE</scope>
    <source>
        <strain evidence="3">Duluth1</strain>
        <tissue evidence="3">Whole animal</tissue>
    </source>
</reference>
<evidence type="ECO:0000256" key="1">
    <source>
        <dbReference type="ARBA" id="ARBA00022536"/>
    </source>
</evidence>
<dbReference type="Proteomes" id="UP000828390">
    <property type="component" value="Unassembled WGS sequence"/>
</dbReference>
<dbReference type="InterPro" id="IPR042635">
    <property type="entry name" value="MEGF10/SREC1/2-like"/>
</dbReference>
<evidence type="ECO:0000259" key="2">
    <source>
        <dbReference type="SMART" id="SM00181"/>
    </source>
</evidence>
<comment type="caution">
    <text evidence="3">The sequence shown here is derived from an EMBL/GenBank/DDBJ whole genome shotgun (WGS) entry which is preliminary data.</text>
</comment>
<feature type="domain" description="EGF-like" evidence="2">
    <location>
        <begin position="533"/>
        <end position="572"/>
    </location>
</feature>
<feature type="domain" description="EGF-like" evidence="2">
    <location>
        <begin position="574"/>
        <end position="604"/>
    </location>
</feature>
<dbReference type="Gene3D" id="2.170.300.10">
    <property type="entry name" value="Tie2 ligand-binding domain superfamily"/>
    <property type="match status" value="1"/>
</dbReference>
<keyword evidence="1" id="KW-0245">EGF-like domain</keyword>
<dbReference type="InterPro" id="IPR000742">
    <property type="entry name" value="EGF"/>
</dbReference>
<feature type="domain" description="EGF-like" evidence="2">
    <location>
        <begin position="643"/>
        <end position="672"/>
    </location>
</feature>
<gene>
    <name evidence="3" type="ORF">DPMN_038688</name>
</gene>
<feature type="domain" description="EGF-like" evidence="2">
    <location>
        <begin position="265"/>
        <end position="296"/>
    </location>
</feature>
<feature type="domain" description="EGF-like" evidence="2">
    <location>
        <begin position="377"/>
        <end position="409"/>
    </location>
</feature>
<feature type="domain" description="EGF-like" evidence="2">
    <location>
        <begin position="606"/>
        <end position="641"/>
    </location>
</feature>
<proteinExistence type="predicted"/>
<dbReference type="EMBL" id="JAIWYP010000002">
    <property type="protein sequence ID" value="KAH3875422.1"/>
    <property type="molecule type" value="Genomic_DNA"/>
</dbReference>
<dbReference type="PANTHER" id="PTHR24043">
    <property type="entry name" value="SCAVENGER RECEPTOR CLASS F"/>
    <property type="match status" value="1"/>
</dbReference>
<name>A0A9D4MD77_DREPO</name>
<feature type="domain" description="EGF-like" evidence="2">
    <location>
        <begin position="332"/>
        <end position="375"/>
    </location>
</feature>
<keyword evidence="4" id="KW-1185">Reference proteome</keyword>
<organism evidence="3 4">
    <name type="scientific">Dreissena polymorpha</name>
    <name type="common">Zebra mussel</name>
    <name type="synonym">Mytilus polymorpha</name>
    <dbReference type="NCBI Taxonomy" id="45954"/>
    <lineage>
        <taxon>Eukaryota</taxon>
        <taxon>Metazoa</taxon>
        <taxon>Spiralia</taxon>
        <taxon>Lophotrochozoa</taxon>
        <taxon>Mollusca</taxon>
        <taxon>Bivalvia</taxon>
        <taxon>Autobranchia</taxon>
        <taxon>Heteroconchia</taxon>
        <taxon>Euheterodonta</taxon>
        <taxon>Imparidentia</taxon>
        <taxon>Neoheterodontei</taxon>
        <taxon>Myida</taxon>
        <taxon>Dreissenoidea</taxon>
        <taxon>Dreissenidae</taxon>
        <taxon>Dreissena</taxon>
    </lineage>
</organism>
<dbReference type="PANTHER" id="PTHR24043:SF8">
    <property type="entry name" value="EGF-LIKE DOMAIN-CONTAINING PROTEIN"/>
    <property type="match status" value="1"/>
</dbReference>
<sequence length="724" mass="76582">MYYGSTCNSACNANCLGGTCNRTGYCLTGCKVGSYGDQCQLTCQSSSRCNDGTCSRVSGICDDCQVSPPSVNCPSAVCPAGFAGDACTIHCPSRLCLFNRCDRYSPNHCTVCPQWSYGRLCDMTCPNCKSGCNQNTGICDDGCKDGWYGPTCNLPCRSDCASCERISGECVTCIAGRRGPSCLQTCSAFCQPTVEQGVNMLYCDKTTGACRPRVCQVGYWRADCTQACHANCLTDINGNRVCDILDGRCTFGCKDTFYGTVCNETCSIRCKNRMCKNYANNCDLGCADGYYGDSCSGTCSSHCGGDKKCFTTNGTCTQGCELSYYTPRCDTPCANTSLDGTCDATGGCPDCKRSPVGLNCRVQQCTPGYYGTTCESRCPGTQCINNMCNRQNGQCENGCNTNYHGLYCIEACQCNAGGTERCEQTDGSCKCRTGWTGKLCDKFCNEGCLGSQCIKDGTCLNGCKPGYYGSNCSRTCDNCVGRNCSGSTGVCTNGCVAGYYSNMCNQACPAECQECGGLGTCTKCTDTHYGLPACNLPCSEKCVIISSGRFCNETSGACLGECKTGYFGAQCLSVCSVQCATESCDRGSGACTPCKTGYRGANCTMTCSVSCKPGNNGRTRGQLNGFCDVGCNTGFYGDDCVLTCPVNCANKQCDSNGLCTGCTEGYYGSTCANQCSGCFELQCSATNGDCLKKCVTGKYGTKCMSDCLERCNDNTCDQTTGKCE</sequence>
<feature type="domain" description="EGF-like" evidence="2">
    <location>
        <begin position="411"/>
        <end position="441"/>
    </location>
</feature>
<evidence type="ECO:0000313" key="3">
    <source>
        <dbReference type="EMBL" id="KAH3875422.1"/>
    </source>
</evidence>
<dbReference type="SMART" id="SM00181">
    <property type="entry name" value="EGF"/>
    <property type="match status" value="14"/>
</dbReference>
<feature type="domain" description="EGF-like" evidence="2">
    <location>
        <begin position="120"/>
        <end position="153"/>
    </location>
</feature>
<feature type="domain" description="EGF-like" evidence="2">
    <location>
        <begin position="223"/>
        <end position="263"/>
    </location>
</feature>
<feature type="non-terminal residue" evidence="3">
    <location>
        <position position="1"/>
    </location>
</feature>
<dbReference type="GO" id="GO:0005044">
    <property type="term" value="F:scavenger receptor activity"/>
    <property type="evidence" value="ECO:0007669"/>
    <property type="project" value="InterPro"/>
</dbReference>
<protein>
    <recommendedName>
        <fullName evidence="2">EGF-like domain-containing protein</fullName>
    </recommendedName>
</protein>
<feature type="domain" description="EGF-like" evidence="2">
    <location>
        <begin position="10"/>
        <end position="40"/>
    </location>
</feature>
<evidence type="ECO:0000313" key="4">
    <source>
        <dbReference type="Proteomes" id="UP000828390"/>
    </source>
</evidence>